<accession>A0ABT1CLD9</accession>
<evidence type="ECO:0000256" key="1">
    <source>
        <dbReference type="ARBA" id="ARBA00022679"/>
    </source>
</evidence>
<keyword evidence="2" id="KW-0012">Acyltransferase</keyword>
<protein>
    <submittedName>
        <fullName evidence="4">GNAT family N-acetyltransferase</fullName>
    </submittedName>
</protein>
<dbReference type="PANTHER" id="PTHR43877">
    <property type="entry name" value="AMINOALKYLPHOSPHONATE N-ACETYLTRANSFERASE-RELATED-RELATED"/>
    <property type="match status" value="1"/>
</dbReference>
<evidence type="ECO:0000259" key="3">
    <source>
        <dbReference type="PROSITE" id="PS51186"/>
    </source>
</evidence>
<dbReference type="InterPro" id="IPR016181">
    <property type="entry name" value="Acyl_CoA_acyltransferase"/>
</dbReference>
<dbReference type="InterPro" id="IPR050832">
    <property type="entry name" value="Bact_Acetyltransf"/>
</dbReference>
<dbReference type="EMBL" id="JAAAML010000001">
    <property type="protein sequence ID" value="MCO6406972.1"/>
    <property type="molecule type" value="Genomic_DNA"/>
</dbReference>
<dbReference type="Proteomes" id="UP001320715">
    <property type="component" value="Unassembled WGS sequence"/>
</dbReference>
<evidence type="ECO:0000256" key="2">
    <source>
        <dbReference type="ARBA" id="ARBA00023315"/>
    </source>
</evidence>
<dbReference type="PANTHER" id="PTHR43877:SF2">
    <property type="entry name" value="AMINOALKYLPHOSPHONATE N-ACETYLTRANSFERASE-RELATED"/>
    <property type="match status" value="1"/>
</dbReference>
<comment type="caution">
    <text evidence="4">The sequence shown here is derived from an EMBL/GenBank/DDBJ whole genome shotgun (WGS) entry which is preliminary data.</text>
</comment>
<evidence type="ECO:0000313" key="5">
    <source>
        <dbReference type="Proteomes" id="UP001320715"/>
    </source>
</evidence>
<feature type="domain" description="N-acetyltransferase" evidence="3">
    <location>
        <begin position="1"/>
        <end position="147"/>
    </location>
</feature>
<sequence>MSLRYATVADLSVCAAIINDYIDATEWLPRTIDHAAVEALFVPALLETRTLFVAAEDGEILGYLSMSNDGFVPALYLRPDARGKGVGKMLLDAAKAAHPEGLELTVFERNTQALRFYEREGFQADFTRRDTATEEGIPTLWMRWPGEAA</sequence>
<dbReference type="Pfam" id="PF13508">
    <property type="entry name" value="Acetyltransf_7"/>
    <property type="match status" value="1"/>
</dbReference>
<organism evidence="4 5">
    <name type="scientific">Hoeflea alexandrii</name>
    <dbReference type="NCBI Taxonomy" id="288436"/>
    <lineage>
        <taxon>Bacteria</taxon>
        <taxon>Pseudomonadati</taxon>
        <taxon>Pseudomonadota</taxon>
        <taxon>Alphaproteobacteria</taxon>
        <taxon>Hyphomicrobiales</taxon>
        <taxon>Rhizobiaceae</taxon>
        <taxon>Hoeflea</taxon>
    </lineage>
</organism>
<dbReference type="CDD" id="cd04301">
    <property type="entry name" value="NAT_SF"/>
    <property type="match status" value="1"/>
</dbReference>
<dbReference type="PROSITE" id="PS51186">
    <property type="entry name" value="GNAT"/>
    <property type="match status" value="1"/>
</dbReference>
<keyword evidence="5" id="KW-1185">Reference proteome</keyword>
<keyword evidence="1" id="KW-0808">Transferase</keyword>
<dbReference type="InterPro" id="IPR000182">
    <property type="entry name" value="GNAT_dom"/>
</dbReference>
<dbReference type="Gene3D" id="3.40.630.30">
    <property type="match status" value="1"/>
</dbReference>
<evidence type="ECO:0000313" key="4">
    <source>
        <dbReference type="EMBL" id="MCO6406972.1"/>
    </source>
</evidence>
<proteinExistence type="predicted"/>
<reference evidence="4 5" key="1">
    <citation type="submission" date="2020-01" db="EMBL/GenBank/DDBJ databases">
        <title>Genomes of bacteria type strains.</title>
        <authorList>
            <person name="Chen J."/>
            <person name="Zhu S."/>
            <person name="Yang J."/>
        </authorList>
    </citation>
    <scope>NUCLEOTIDE SEQUENCE [LARGE SCALE GENOMIC DNA]</scope>
    <source>
        <strain evidence="4 5">DSM 16655</strain>
    </source>
</reference>
<gene>
    <name evidence="4" type="ORF">GTW23_02200</name>
</gene>
<dbReference type="RefSeq" id="WP_252914451.1">
    <property type="nucleotide sequence ID" value="NZ_JAAAML010000001.1"/>
</dbReference>
<dbReference type="SUPFAM" id="SSF55729">
    <property type="entry name" value="Acyl-CoA N-acyltransferases (Nat)"/>
    <property type="match status" value="1"/>
</dbReference>
<name>A0ABT1CLD9_9HYPH</name>